<dbReference type="PANTHER" id="PTHR24074">
    <property type="entry name" value="CO-CHAPERONE PROTEIN DJLA"/>
    <property type="match status" value="1"/>
</dbReference>
<organism evidence="2 3">
    <name type="scientific">Venturia nashicola</name>
    <dbReference type="NCBI Taxonomy" id="86259"/>
    <lineage>
        <taxon>Eukaryota</taxon>
        <taxon>Fungi</taxon>
        <taxon>Dikarya</taxon>
        <taxon>Ascomycota</taxon>
        <taxon>Pezizomycotina</taxon>
        <taxon>Dothideomycetes</taxon>
        <taxon>Pleosporomycetidae</taxon>
        <taxon>Venturiales</taxon>
        <taxon>Venturiaceae</taxon>
        <taxon>Venturia</taxon>
    </lineage>
</organism>
<dbReference type="Proteomes" id="UP000298493">
    <property type="component" value="Unassembled WGS sequence"/>
</dbReference>
<dbReference type="EMBL" id="SNSC02000001">
    <property type="protein sequence ID" value="TID27337.1"/>
    <property type="molecule type" value="Genomic_DNA"/>
</dbReference>
<reference evidence="2 3" key="1">
    <citation type="submission" date="2019-04" db="EMBL/GenBank/DDBJ databases">
        <title>High contiguity whole genome sequence and gene annotation resource for two Venturia nashicola isolates.</title>
        <authorList>
            <person name="Prokchorchik M."/>
            <person name="Won K."/>
            <person name="Lee Y."/>
            <person name="Choi E.D."/>
            <person name="Segonzac C."/>
            <person name="Sohn K.H."/>
        </authorList>
    </citation>
    <scope>NUCLEOTIDE SEQUENCE [LARGE SCALE GENOMIC DNA]</scope>
    <source>
        <strain evidence="2 3">PRI2</strain>
    </source>
</reference>
<dbReference type="PROSITE" id="PS50076">
    <property type="entry name" value="DNAJ_2"/>
    <property type="match status" value="1"/>
</dbReference>
<gene>
    <name evidence="2" type="ORF">E6O75_ATG00104</name>
</gene>
<accession>A0A4Z1PHM4</accession>
<feature type="domain" description="J" evidence="1">
    <location>
        <begin position="7"/>
        <end position="75"/>
    </location>
</feature>
<keyword evidence="3" id="KW-1185">Reference proteome</keyword>
<dbReference type="InterPro" id="IPR036869">
    <property type="entry name" value="J_dom_sf"/>
</dbReference>
<sequence>MDPKVDQAFTALGLPTTATHTAIKAAYRRLALLRQPDKVPAGRKAQAQEDMKVLNAAVETLERSLDWKDAADLAREREREEWANTPHLTKWRLLAGASAWQQQYAEAGIWLAEKKAPVGANAVVEEEEETDACAAPLPSDGKIDFSLCNLKK</sequence>
<dbReference type="InterPro" id="IPR050817">
    <property type="entry name" value="DjlA_DnaK_co-chaperone"/>
</dbReference>
<dbReference type="Gene3D" id="1.10.287.110">
    <property type="entry name" value="DnaJ domain"/>
    <property type="match status" value="1"/>
</dbReference>
<dbReference type="SMART" id="SM00271">
    <property type="entry name" value="DnaJ"/>
    <property type="match status" value="1"/>
</dbReference>
<dbReference type="OrthoDB" id="10250354at2759"/>
<dbReference type="InterPro" id="IPR001623">
    <property type="entry name" value="DnaJ_domain"/>
</dbReference>
<evidence type="ECO:0000259" key="1">
    <source>
        <dbReference type="PROSITE" id="PS50076"/>
    </source>
</evidence>
<dbReference type="AlphaFoldDB" id="A0A4Z1PHM4"/>
<name>A0A4Z1PHM4_9PEZI</name>
<proteinExistence type="predicted"/>
<dbReference type="SUPFAM" id="SSF46565">
    <property type="entry name" value="Chaperone J-domain"/>
    <property type="match status" value="1"/>
</dbReference>
<evidence type="ECO:0000313" key="3">
    <source>
        <dbReference type="Proteomes" id="UP000298493"/>
    </source>
</evidence>
<comment type="caution">
    <text evidence="2">The sequence shown here is derived from an EMBL/GenBank/DDBJ whole genome shotgun (WGS) entry which is preliminary data.</text>
</comment>
<dbReference type="Pfam" id="PF00226">
    <property type="entry name" value="DnaJ"/>
    <property type="match status" value="1"/>
</dbReference>
<dbReference type="CDD" id="cd06257">
    <property type="entry name" value="DnaJ"/>
    <property type="match status" value="1"/>
</dbReference>
<evidence type="ECO:0000313" key="2">
    <source>
        <dbReference type="EMBL" id="TID27337.1"/>
    </source>
</evidence>
<protein>
    <submittedName>
        <fullName evidence="2">ER degradation-enhancing alpha-mannosidase-like protein 1</fullName>
    </submittedName>
</protein>